<gene>
    <name evidence="1" type="ORF">BX591_11216</name>
</gene>
<dbReference type="AlphaFoldDB" id="A0A329C068"/>
<dbReference type="Gene3D" id="2.30.110.50">
    <property type="match status" value="1"/>
</dbReference>
<organism evidence="1 2">
    <name type="scientific">Paraburkholderia bryophila</name>
    <dbReference type="NCBI Taxonomy" id="420952"/>
    <lineage>
        <taxon>Bacteria</taxon>
        <taxon>Pseudomonadati</taxon>
        <taxon>Pseudomonadota</taxon>
        <taxon>Betaproteobacteria</taxon>
        <taxon>Burkholderiales</taxon>
        <taxon>Burkholderiaceae</taxon>
        <taxon>Paraburkholderia</taxon>
    </lineage>
</organism>
<evidence type="ECO:0000313" key="2">
    <source>
        <dbReference type="Proteomes" id="UP000248918"/>
    </source>
</evidence>
<dbReference type="Proteomes" id="UP000248918">
    <property type="component" value="Unassembled WGS sequence"/>
</dbReference>
<dbReference type="EMBL" id="QLTK01000012">
    <property type="protein sequence ID" value="RAS27809.1"/>
    <property type="molecule type" value="Genomic_DNA"/>
</dbReference>
<evidence type="ECO:0000313" key="1">
    <source>
        <dbReference type="EMBL" id="RAS27809.1"/>
    </source>
</evidence>
<accession>A0A329C068</accession>
<comment type="caution">
    <text evidence="1">The sequence shown here is derived from an EMBL/GenBank/DDBJ whole genome shotgun (WGS) entry which is preliminary data.</text>
</comment>
<dbReference type="RefSeq" id="WP_111932811.1">
    <property type="nucleotide sequence ID" value="NZ_CADFFP010000015.1"/>
</dbReference>
<evidence type="ECO:0008006" key="3">
    <source>
        <dbReference type="Google" id="ProtNLM"/>
    </source>
</evidence>
<protein>
    <recommendedName>
        <fullName evidence="3">Late control gene D protein (GPD)</fullName>
    </recommendedName>
</protein>
<sequence>MDIAAALKGYSQATRQIQLDTTMAGTFVVERFHGREVVDESFRFEIDVLSASGASSLNRPGIQA</sequence>
<proteinExistence type="predicted"/>
<reference evidence="1 2" key="1">
    <citation type="submission" date="2018-06" db="EMBL/GenBank/DDBJ databases">
        <title>Genomic Encyclopedia of Type Strains, Phase III (KMG-III): the genomes of soil and plant-associated and newly described type strains.</title>
        <authorList>
            <person name="Whitman W."/>
        </authorList>
    </citation>
    <scope>NUCLEOTIDE SEQUENCE [LARGE SCALE GENOMIC DNA]</scope>
    <source>
        <strain evidence="1 2">LMG 23644</strain>
    </source>
</reference>
<name>A0A329C068_9BURK</name>